<dbReference type="GO" id="GO:0005737">
    <property type="term" value="C:cytoplasm"/>
    <property type="evidence" value="ECO:0007669"/>
    <property type="project" value="UniProtKB-ARBA"/>
</dbReference>
<feature type="domain" description="S1 motif" evidence="6">
    <location>
        <begin position="17"/>
        <end position="86"/>
    </location>
</feature>
<evidence type="ECO:0000256" key="3">
    <source>
        <dbReference type="ARBA" id="ARBA00023274"/>
    </source>
</evidence>
<dbReference type="AlphaFoldDB" id="A0A1M6XDB8"/>
<dbReference type="InterPro" id="IPR035104">
    <property type="entry name" value="Ribosomal_protein_S1-like"/>
</dbReference>
<accession>A0A1M6XDB8</accession>
<dbReference type="SUPFAM" id="SSF50249">
    <property type="entry name" value="Nucleic acid-binding proteins"/>
    <property type="match status" value="4"/>
</dbReference>
<comment type="similarity">
    <text evidence="1">Belongs to the bacterial ribosomal protein bS1 family.</text>
</comment>
<dbReference type="PRINTS" id="PR00681">
    <property type="entry name" value="RIBOSOMALS1"/>
</dbReference>
<dbReference type="GO" id="GO:0003729">
    <property type="term" value="F:mRNA binding"/>
    <property type="evidence" value="ECO:0007669"/>
    <property type="project" value="TreeGrafter"/>
</dbReference>
<dbReference type="RefSeq" id="WP_072875243.1">
    <property type="nucleotide sequence ID" value="NZ_FRAF01000033.1"/>
</dbReference>
<evidence type="ECO:0000313" key="7">
    <source>
        <dbReference type="EMBL" id="SHL03849.1"/>
    </source>
</evidence>
<evidence type="ECO:0000256" key="4">
    <source>
        <dbReference type="PROSITE-ProRule" id="PRU00182"/>
    </source>
</evidence>
<dbReference type="PANTHER" id="PTHR10724:SF7">
    <property type="entry name" value="SMALL RIBOSOMAL SUBUNIT PROTEIN BS1C"/>
    <property type="match status" value="1"/>
</dbReference>
<evidence type="ECO:0000256" key="5">
    <source>
        <dbReference type="SAM" id="MobiDB-lite"/>
    </source>
</evidence>
<dbReference type="OrthoDB" id="9804077at2"/>
<dbReference type="CDD" id="cd05688">
    <property type="entry name" value="S1_RPS1_repeat_ec3"/>
    <property type="match status" value="1"/>
</dbReference>
<evidence type="ECO:0000256" key="1">
    <source>
        <dbReference type="ARBA" id="ARBA00006767"/>
    </source>
</evidence>
<dbReference type="CDD" id="cd04465">
    <property type="entry name" value="S1_RPS1_repeat_ec2_hs2"/>
    <property type="match status" value="1"/>
</dbReference>
<dbReference type="Proteomes" id="UP000184016">
    <property type="component" value="Unassembled WGS sequence"/>
</dbReference>
<keyword evidence="2 7" id="KW-0689">Ribosomal protein</keyword>
<evidence type="ECO:0000313" key="8">
    <source>
        <dbReference type="Proteomes" id="UP000184016"/>
    </source>
</evidence>
<dbReference type="Gene3D" id="2.40.50.140">
    <property type="entry name" value="Nucleic acid-binding proteins"/>
    <property type="match status" value="4"/>
</dbReference>
<keyword evidence="3" id="KW-0687">Ribonucleoprotein</keyword>
<keyword evidence="8" id="KW-1185">Reference proteome</keyword>
<organism evidence="7 8">
    <name type="scientific">Alicyclobacillus tolerans</name>
    <dbReference type="NCBI Taxonomy" id="90970"/>
    <lineage>
        <taxon>Bacteria</taxon>
        <taxon>Bacillati</taxon>
        <taxon>Bacillota</taxon>
        <taxon>Bacilli</taxon>
        <taxon>Bacillales</taxon>
        <taxon>Alicyclobacillaceae</taxon>
        <taxon>Alicyclobacillus</taxon>
    </lineage>
</organism>
<dbReference type="NCBIfam" id="NF005208">
    <property type="entry name" value="PRK06676.1"/>
    <property type="match status" value="1"/>
</dbReference>
<dbReference type="CDD" id="cd05687">
    <property type="entry name" value="S1_RPS1_repeat_ec1_hs1"/>
    <property type="match status" value="1"/>
</dbReference>
<dbReference type="InterPro" id="IPR003029">
    <property type="entry name" value="S1_domain"/>
</dbReference>
<dbReference type="SMART" id="SM00316">
    <property type="entry name" value="S1"/>
    <property type="match status" value="4"/>
</dbReference>
<dbReference type="PANTHER" id="PTHR10724">
    <property type="entry name" value="30S RIBOSOMAL PROTEIN S1"/>
    <property type="match status" value="1"/>
</dbReference>
<feature type="domain" description="S1 motif" evidence="6">
    <location>
        <begin position="275"/>
        <end position="344"/>
    </location>
</feature>
<dbReference type="FunFam" id="2.40.50.140:FF:000051">
    <property type="entry name" value="RNA-binding transcriptional accessory protein"/>
    <property type="match status" value="2"/>
</dbReference>
<dbReference type="PROSITE" id="PS50126">
    <property type="entry name" value="S1"/>
    <property type="match status" value="4"/>
</dbReference>
<evidence type="ECO:0000259" key="6">
    <source>
        <dbReference type="PROSITE" id="PS50126"/>
    </source>
</evidence>
<name>A0A1M6XDB8_9BACL</name>
<dbReference type="InterPro" id="IPR012340">
    <property type="entry name" value="NA-bd_OB-fold"/>
</dbReference>
<gene>
    <name evidence="7" type="ORF">SAMN05443507_13321</name>
</gene>
<evidence type="ECO:0000256" key="2">
    <source>
        <dbReference type="ARBA" id="ARBA00022980"/>
    </source>
</evidence>
<proteinExistence type="inferred from homology"/>
<feature type="domain" description="S1 motif" evidence="6">
    <location>
        <begin position="104"/>
        <end position="169"/>
    </location>
</feature>
<keyword evidence="4" id="KW-0694">RNA-binding</keyword>
<dbReference type="EMBL" id="FRAF01000033">
    <property type="protein sequence ID" value="SHL03849.1"/>
    <property type="molecule type" value="Genomic_DNA"/>
</dbReference>
<reference evidence="8" key="1">
    <citation type="submission" date="2016-11" db="EMBL/GenBank/DDBJ databases">
        <authorList>
            <person name="Varghese N."/>
            <person name="Submissions S."/>
        </authorList>
    </citation>
    <scope>NUCLEOTIDE SEQUENCE [LARGE SCALE GENOMIC DNA]</scope>
    <source>
        <strain evidence="8">USBA-503</strain>
    </source>
</reference>
<feature type="domain" description="S1 motif" evidence="6">
    <location>
        <begin position="190"/>
        <end position="258"/>
    </location>
</feature>
<dbReference type="GO" id="GO:0005840">
    <property type="term" value="C:ribosome"/>
    <property type="evidence" value="ECO:0007669"/>
    <property type="project" value="UniProtKB-KW"/>
</dbReference>
<dbReference type="PROSITE" id="PS50889">
    <property type="entry name" value="S4"/>
    <property type="match status" value="1"/>
</dbReference>
<protein>
    <submittedName>
        <fullName evidence="7">SSU ribosomal protein S1P</fullName>
    </submittedName>
</protein>
<dbReference type="GO" id="GO:0006412">
    <property type="term" value="P:translation"/>
    <property type="evidence" value="ECO:0007669"/>
    <property type="project" value="TreeGrafter"/>
</dbReference>
<dbReference type="STRING" id="1830138.SAMN05443507_13321"/>
<dbReference type="GO" id="GO:0003735">
    <property type="term" value="F:structural constituent of ribosome"/>
    <property type="evidence" value="ECO:0007669"/>
    <property type="project" value="TreeGrafter"/>
</dbReference>
<dbReference type="InterPro" id="IPR050437">
    <property type="entry name" value="Ribos_protein_bS1-like"/>
</dbReference>
<sequence length="392" mass="42788">MSEDLQQMLTESNLQVGDLVTGEVASIDSNGVTVHLEHGFEGFVPIRELSVLPVEDASTIVSIGSKVNAVVKNIDRESGQVTLSKRLADSREAWDKLQNAFANQETLEITVHDVVKGGLVTDVGVRGFIPASLLDTRFVGNLEEYKGQTLQVKIAEIDRDNNKLILSRKAVLENEQNQKVQKVISELHEGDILEGVVQRLTSFGAFVDIHGVDGLVHISELSWNHADHPSDVVNEGQTVKVKVLKLDPEKGKISLSIKQAEPDPFEKYATELQVGSVVNGVVKRVVDFGAFVELKPGLEGLVHVSQISHQRVNHPSDVLHPGDKVEVKILGVDYERKRVSLSIKDVQERPVVSKKDVKSKPSAPANKESESVTGTGATLGDLFGDLFKKGND</sequence>
<feature type="region of interest" description="Disordered" evidence="5">
    <location>
        <begin position="352"/>
        <end position="381"/>
    </location>
</feature>
<dbReference type="Pfam" id="PF00575">
    <property type="entry name" value="S1"/>
    <property type="match status" value="4"/>
</dbReference>